<sequence length="161" mass="17185">MRFRESQAVSLFLPLVLSVVLVGFLAGCSGGQSEGGGQEKNPEGKPAGEAAKKEPLPRKMAFGEVRAFKDDKRRLSLRPTVNAEGGKPLGFKVRKNARVSFAGKEAEAGDIEEGQQAQVSYVVKNEVNRAVVVNLFEPEEKPSKGGEKKTEQPSGGGEKTG</sequence>
<feature type="compositionally biased region" description="Basic and acidic residues" evidence="1">
    <location>
        <begin position="138"/>
        <end position="151"/>
    </location>
</feature>
<protein>
    <submittedName>
        <fullName evidence="2">Uncharacterized protein</fullName>
    </submittedName>
</protein>
<dbReference type="EMBL" id="CADCVA010000107">
    <property type="protein sequence ID" value="CAA9411520.1"/>
    <property type="molecule type" value="Genomic_DNA"/>
</dbReference>
<feature type="region of interest" description="Disordered" evidence="1">
    <location>
        <begin position="136"/>
        <end position="161"/>
    </location>
</feature>
<feature type="region of interest" description="Disordered" evidence="1">
    <location>
        <begin position="31"/>
        <end position="56"/>
    </location>
</feature>
<dbReference type="PROSITE" id="PS51257">
    <property type="entry name" value="PROKAR_LIPOPROTEIN"/>
    <property type="match status" value="1"/>
</dbReference>
<gene>
    <name evidence="2" type="ORF">AVDCRST_MAG82-821</name>
</gene>
<reference evidence="2" key="1">
    <citation type="submission" date="2020-02" db="EMBL/GenBank/DDBJ databases">
        <authorList>
            <person name="Meier V. D."/>
        </authorList>
    </citation>
    <scope>NUCLEOTIDE SEQUENCE</scope>
    <source>
        <strain evidence="2">AVDCRST_MAG82</strain>
    </source>
</reference>
<evidence type="ECO:0000313" key="2">
    <source>
        <dbReference type="EMBL" id="CAA9411520.1"/>
    </source>
</evidence>
<dbReference type="AlphaFoldDB" id="A0A6J4PBQ1"/>
<organism evidence="2">
    <name type="scientific">uncultured Rubrobacteraceae bacterium</name>
    <dbReference type="NCBI Taxonomy" id="349277"/>
    <lineage>
        <taxon>Bacteria</taxon>
        <taxon>Bacillati</taxon>
        <taxon>Actinomycetota</taxon>
        <taxon>Rubrobacteria</taxon>
        <taxon>Rubrobacterales</taxon>
        <taxon>Rubrobacteraceae</taxon>
        <taxon>environmental samples</taxon>
    </lineage>
</organism>
<accession>A0A6J4PBQ1</accession>
<evidence type="ECO:0000256" key="1">
    <source>
        <dbReference type="SAM" id="MobiDB-lite"/>
    </source>
</evidence>
<proteinExistence type="predicted"/>
<name>A0A6J4PBQ1_9ACTN</name>